<proteinExistence type="predicted"/>
<evidence type="ECO:0000313" key="1">
    <source>
        <dbReference type="EMBL" id="SHM34065.1"/>
    </source>
</evidence>
<dbReference type="EMBL" id="FRBT01000005">
    <property type="protein sequence ID" value="SHM34065.1"/>
    <property type="molecule type" value="Genomic_DNA"/>
</dbReference>
<accession>A0A1M7I022</accession>
<protein>
    <submittedName>
        <fullName evidence="1">Uncharacterized protein</fullName>
    </submittedName>
</protein>
<dbReference type="RefSeq" id="WP_068842804.1">
    <property type="nucleotide sequence ID" value="NZ_FRBT01000005.1"/>
</dbReference>
<name>A0A1M7I022_9FLAO</name>
<evidence type="ECO:0000313" key="2">
    <source>
        <dbReference type="Proteomes" id="UP000184028"/>
    </source>
</evidence>
<reference evidence="2" key="1">
    <citation type="submission" date="2016-11" db="EMBL/GenBank/DDBJ databases">
        <authorList>
            <person name="Varghese N."/>
            <person name="Submissions S."/>
        </authorList>
    </citation>
    <scope>NUCLEOTIDE SEQUENCE [LARGE SCALE GENOMIC DNA]</scope>
    <source>
        <strain evidence="2">DSM 24724</strain>
    </source>
</reference>
<keyword evidence="2" id="KW-1185">Reference proteome</keyword>
<organism evidence="1 2">
    <name type="scientific">Flavobacterium chilense</name>
    <dbReference type="NCBI Taxonomy" id="946677"/>
    <lineage>
        <taxon>Bacteria</taxon>
        <taxon>Pseudomonadati</taxon>
        <taxon>Bacteroidota</taxon>
        <taxon>Flavobacteriia</taxon>
        <taxon>Flavobacteriales</taxon>
        <taxon>Flavobacteriaceae</taxon>
        <taxon>Flavobacterium</taxon>
    </lineage>
</organism>
<dbReference type="OrthoDB" id="1253310at2"/>
<sequence length="118" mass="13472">MSVKKSVLEQKSDKQLEEYIKPESRFVPQAIKFAYEILKARGRDFSEEETGIITSLITKKEEKEKEKKPLVIHENHIQSSNLMYLSAALGLINFFLSGEAAIKTNFKSALFGILFVVF</sequence>
<dbReference type="STRING" id="946677.SAMN05444484_105206"/>
<dbReference type="AlphaFoldDB" id="A0A1M7I022"/>
<dbReference type="Proteomes" id="UP000184028">
    <property type="component" value="Unassembled WGS sequence"/>
</dbReference>
<gene>
    <name evidence="1" type="ORF">SAMN05444484_105206</name>
</gene>